<comment type="caution">
    <text evidence="1">The sequence shown here is derived from an EMBL/GenBank/DDBJ whole genome shotgun (WGS) entry which is preliminary data.</text>
</comment>
<evidence type="ECO:0000313" key="2">
    <source>
        <dbReference type="Proteomes" id="UP000649604"/>
    </source>
</evidence>
<evidence type="ECO:0000313" key="1">
    <source>
        <dbReference type="EMBL" id="MBD3325781.1"/>
    </source>
</evidence>
<gene>
    <name evidence="1" type="ORF">GF339_14440</name>
</gene>
<protein>
    <submittedName>
        <fullName evidence="1">Uncharacterized protein</fullName>
    </submittedName>
</protein>
<proteinExistence type="predicted"/>
<organism evidence="1 2">
    <name type="scientific">candidate division KSB3 bacterium</name>
    <dbReference type="NCBI Taxonomy" id="2044937"/>
    <lineage>
        <taxon>Bacteria</taxon>
        <taxon>candidate division KSB3</taxon>
    </lineage>
</organism>
<dbReference type="Proteomes" id="UP000649604">
    <property type="component" value="Unassembled WGS sequence"/>
</dbReference>
<reference evidence="1" key="1">
    <citation type="submission" date="2019-11" db="EMBL/GenBank/DDBJ databases">
        <title>Microbial mats filling the niche in hypersaline microbial mats.</title>
        <authorList>
            <person name="Wong H.L."/>
            <person name="Macleod F.I."/>
            <person name="White R.A. III"/>
            <person name="Burns B.P."/>
        </authorList>
    </citation>
    <scope>NUCLEOTIDE SEQUENCE</scope>
    <source>
        <strain evidence="1">Rbin_158</strain>
    </source>
</reference>
<dbReference type="AlphaFoldDB" id="A0A9D5JY10"/>
<name>A0A9D5JY10_9BACT</name>
<accession>A0A9D5JY10</accession>
<sequence>MLTVRGMYTGTEIKLLEQVHMRPNVQVIMTFLEDEPLPQEVDEDTEGLLALSGTWEDARPVEAIVQDIYESRTTGNEGISLELIHK</sequence>
<dbReference type="EMBL" id="WJJP01000470">
    <property type="protein sequence ID" value="MBD3325781.1"/>
    <property type="molecule type" value="Genomic_DNA"/>
</dbReference>